<dbReference type="InterPro" id="IPR036291">
    <property type="entry name" value="NAD(P)-bd_dom_sf"/>
</dbReference>
<evidence type="ECO:0000313" key="3">
    <source>
        <dbReference type="EMBL" id="ABG65080.1"/>
    </source>
</evidence>
<dbReference type="PANTHER" id="PTHR24321:SF8">
    <property type="entry name" value="ESTRADIOL 17-BETA-DEHYDROGENASE 8-RELATED"/>
    <property type="match status" value="1"/>
</dbReference>
<dbReference type="PRINTS" id="PR00081">
    <property type="entry name" value="GDHRDH"/>
</dbReference>
<dbReference type="AlphaFoldDB" id="Q11BZ5"/>
<dbReference type="HOGENOM" id="CLU_010194_1_0_5"/>
<dbReference type="SUPFAM" id="SSF51735">
    <property type="entry name" value="NAD(P)-binding Rossmann-fold domains"/>
    <property type="match status" value="1"/>
</dbReference>
<reference evidence="3" key="1">
    <citation type="submission" date="2006-06" db="EMBL/GenBank/DDBJ databases">
        <title>Complete sequence of chromosome of Chelativorans sp. BNC1.</title>
        <authorList>
            <consortium name="US DOE Joint Genome Institute"/>
            <person name="Copeland A."/>
            <person name="Lucas S."/>
            <person name="Lapidus A."/>
            <person name="Barry K."/>
            <person name="Detter J.C."/>
            <person name="Glavina del Rio T."/>
            <person name="Hammon N."/>
            <person name="Israni S."/>
            <person name="Dalin E."/>
            <person name="Tice H."/>
            <person name="Pitluck S."/>
            <person name="Chertkov O."/>
            <person name="Brettin T."/>
            <person name="Bruce D."/>
            <person name="Han C."/>
            <person name="Tapia R."/>
            <person name="Gilna P."/>
            <person name="Schmutz J."/>
            <person name="Larimer F."/>
            <person name="Land M."/>
            <person name="Hauser L."/>
            <person name="Kyrpides N."/>
            <person name="Mikhailova N."/>
            <person name="Richardson P."/>
        </authorList>
    </citation>
    <scope>NUCLEOTIDE SEQUENCE</scope>
    <source>
        <strain evidence="3">BNC1</strain>
    </source>
</reference>
<evidence type="ECO:0000256" key="1">
    <source>
        <dbReference type="ARBA" id="ARBA00006484"/>
    </source>
</evidence>
<comment type="similarity">
    <text evidence="1">Belongs to the short-chain dehydrogenases/reductases (SDR) family.</text>
</comment>
<dbReference type="InterPro" id="IPR020904">
    <property type="entry name" value="Sc_DH/Rdtase_CS"/>
</dbReference>
<keyword evidence="2" id="KW-0560">Oxidoreductase</keyword>
<dbReference type="InterPro" id="IPR002347">
    <property type="entry name" value="SDR_fam"/>
</dbReference>
<dbReference type="eggNOG" id="COG1028">
    <property type="taxonomic scope" value="Bacteria"/>
</dbReference>
<dbReference type="KEGG" id="mes:Meso_3712"/>
<dbReference type="PANTHER" id="PTHR24321">
    <property type="entry name" value="DEHYDROGENASES, SHORT CHAIN"/>
    <property type="match status" value="1"/>
</dbReference>
<accession>Q11BZ5</accession>
<evidence type="ECO:0000256" key="2">
    <source>
        <dbReference type="ARBA" id="ARBA00023002"/>
    </source>
</evidence>
<dbReference type="FunFam" id="3.40.50.720:FF:000084">
    <property type="entry name" value="Short-chain dehydrogenase reductase"/>
    <property type="match status" value="1"/>
</dbReference>
<dbReference type="GO" id="GO:0016491">
    <property type="term" value="F:oxidoreductase activity"/>
    <property type="evidence" value="ECO:0007669"/>
    <property type="project" value="UniProtKB-KW"/>
</dbReference>
<dbReference type="PROSITE" id="PS00061">
    <property type="entry name" value="ADH_SHORT"/>
    <property type="match status" value="1"/>
</dbReference>
<dbReference type="STRING" id="266779.Meso_3712"/>
<proteinExistence type="inferred from homology"/>
<dbReference type="Gene3D" id="3.40.50.720">
    <property type="entry name" value="NAD(P)-binding Rossmann-like Domain"/>
    <property type="match status" value="1"/>
</dbReference>
<sequence precursor="true">MEKAVVLITGAASGIGAAVARKLAADGFRVAACDLNLPGAEATASALGDGHKAWLMNVTDESSVAASFAGAVESMGPIYGVVCCAGGVKSSYDKMPATADVSLDDWIWTEALNARGAFLCIREFLRQHRANRLQGGRIVTFASLAGQTGRKAGVSYGAAKAAVLGLTRTVALEVAPQGITCNAVAPGVIDTPAFRGIVEAGPQDELRGPYIQEVPLKRVGKAEEVAAAVSYLMSPGAGFVTGSTLDVNGGLRMG</sequence>
<protein>
    <submittedName>
        <fullName evidence="3">Short-chain dehydrogenase/reductase SDR</fullName>
    </submittedName>
</protein>
<name>Q11BZ5_CHESB</name>
<organism evidence="3">
    <name type="scientific">Chelativorans sp. (strain BNC1)</name>
    <dbReference type="NCBI Taxonomy" id="266779"/>
    <lineage>
        <taxon>Bacteria</taxon>
        <taxon>Pseudomonadati</taxon>
        <taxon>Pseudomonadota</taxon>
        <taxon>Alphaproteobacteria</taxon>
        <taxon>Hyphomicrobiales</taxon>
        <taxon>Phyllobacteriaceae</taxon>
        <taxon>Chelativorans</taxon>
    </lineage>
</organism>
<dbReference type="Pfam" id="PF13561">
    <property type="entry name" value="adh_short_C2"/>
    <property type="match status" value="1"/>
</dbReference>
<dbReference type="EMBL" id="CP000390">
    <property type="protein sequence ID" value="ABG65080.1"/>
    <property type="molecule type" value="Genomic_DNA"/>
</dbReference>
<gene>
    <name evidence="3" type="ordered locus">Meso_3712</name>
</gene>
<dbReference type="PRINTS" id="PR00080">
    <property type="entry name" value="SDRFAMILY"/>
</dbReference>